<name>A0ABC9GHP1_9POAL</name>
<feature type="transmembrane region" description="Helical" evidence="2">
    <location>
        <begin position="82"/>
        <end position="105"/>
    </location>
</feature>
<evidence type="ECO:0000256" key="2">
    <source>
        <dbReference type="SAM" id="Phobius"/>
    </source>
</evidence>
<keyword evidence="5" id="KW-1185">Reference proteome</keyword>
<feature type="region of interest" description="Disordered" evidence="1">
    <location>
        <begin position="114"/>
        <end position="136"/>
    </location>
</feature>
<evidence type="ECO:0000313" key="4">
    <source>
        <dbReference type="EMBL" id="CAL5093720.1"/>
    </source>
</evidence>
<dbReference type="Pfam" id="PF14364">
    <property type="entry name" value="DUF4408"/>
    <property type="match status" value="1"/>
</dbReference>
<protein>
    <recommendedName>
        <fullName evidence="3">DUF4408 domain-containing protein</fullName>
    </recommendedName>
</protein>
<dbReference type="PANTHER" id="PTHR35762:SF8">
    <property type="entry name" value="EXPRESSED PROTEIN"/>
    <property type="match status" value="1"/>
</dbReference>
<keyword evidence="2" id="KW-1133">Transmembrane helix</keyword>
<keyword evidence="2" id="KW-0812">Transmembrane</keyword>
<dbReference type="InterPro" id="IPR025520">
    <property type="entry name" value="DUF4408"/>
</dbReference>
<evidence type="ECO:0000256" key="1">
    <source>
        <dbReference type="SAM" id="MobiDB-lite"/>
    </source>
</evidence>
<organism evidence="4 5">
    <name type="scientific">Urochloa decumbens</name>
    <dbReference type="NCBI Taxonomy" id="240449"/>
    <lineage>
        <taxon>Eukaryota</taxon>
        <taxon>Viridiplantae</taxon>
        <taxon>Streptophyta</taxon>
        <taxon>Embryophyta</taxon>
        <taxon>Tracheophyta</taxon>
        <taxon>Spermatophyta</taxon>
        <taxon>Magnoliopsida</taxon>
        <taxon>Liliopsida</taxon>
        <taxon>Poales</taxon>
        <taxon>Poaceae</taxon>
        <taxon>PACMAD clade</taxon>
        <taxon>Panicoideae</taxon>
        <taxon>Panicodae</taxon>
        <taxon>Paniceae</taxon>
        <taxon>Melinidinae</taxon>
        <taxon>Urochloa</taxon>
    </lineage>
</organism>
<proteinExistence type="predicted"/>
<sequence length="290" mass="32908">MHPIRSTASCVLSCVPSHLLLHLSTVISYTSCSCTIPMTIVVMDVRSCMKVTLVAIIILSVVTFLSHMYSCIKIFLESLPSVVSAVIAPKCLFILSNIIVVFLVSESKLSRRRSKLKKTDNESSTKGENMLQDSQKQEQVELTQVLLRAIIGERKQEQENKMALIVDEEKDAPVRNEDVKTIIAVDKERETSARKDNLRMHQCEEKMNQLLALYNIDEVLDDVEDGGDLELELEKEVIGDVQQEGGPVEGEVEEWDLPPADELNRRVEDFIARFNMERQLEEARMFVCCY</sequence>
<gene>
    <name evidence="4" type="ORF">URODEC1_LOCUS115511</name>
</gene>
<dbReference type="AlphaFoldDB" id="A0ABC9GHP1"/>
<dbReference type="EMBL" id="OZ075119">
    <property type="protein sequence ID" value="CAL5093720.1"/>
    <property type="molecule type" value="Genomic_DNA"/>
</dbReference>
<dbReference type="Proteomes" id="UP001497457">
    <property type="component" value="Chromosome 9rd"/>
</dbReference>
<evidence type="ECO:0000259" key="3">
    <source>
        <dbReference type="Pfam" id="PF14364"/>
    </source>
</evidence>
<feature type="domain" description="DUF4408" evidence="3">
    <location>
        <begin position="67"/>
        <end position="109"/>
    </location>
</feature>
<reference evidence="4" key="1">
    <citation type="submission" date="2024-10" db="EMBL/GenBank/DDBJ databases">
        <authorList>
            <person name="Ryan C."/>
        </authorList>
    </citation>
    <scope>NUCLEOTIDE SEQUENCE [LARGE SCALE GENOMIC DNA]</scope>
</reference>
<feature type="transmembrane region" description="Helical" evidence="2">
    <location>
        <begin position="20"/>
        <end position="41"/>
    </location>
</feature>
<evidence type="ECO:0000313" key="5">
    <source>
        <dbReference type="Proteomes" id="UP001497457"/>
    </source>
</evidence>
<dbReference type="PROSITE" id="PS51257">
    <property type="entry name" value="PROKAR_LIPOPROTEIN"/>
    <property type="match status" value="1"/>
</dbReference>
<keyword evidence="2" id="KW-0472">Membrane</keyword>
<accession>A0ABC9GHP1</accession>
<dbReference type="PANTHER" id="PTHR35762">
    <property type="entry name" value="TRANSMEMBRANE PROTEIN"/>
    <property type="match status" value="1"/>
</dbReference>
<feature type="transmembrane region" description="Helical" evidence="2">
    <location>
        <begin position="53"/>
        <end position="76"/>
    </location>
</feature>